<evidence type="ECO:0000313" key="3">
    <source>
        <dbReference type="Proteomes" id="UP001185028"/>
    </source>
</evidence>
<gene>
    <name evidence="2" type="ORF">JOC58_003676</name>
</gene>
<dbReference type="InterPro" id="IPR027365">
    <property type="entry name" value="GNAT_acetyltra_YdfB-like"/>
</dbReference>
<dbReference type="Pfam" id="PF12746">
    <property type="entry name" value="GNAT_acetyltran"/>
    <property type="match status" value="1"/>
</dbReference>
<evidence type="ECO:0000313" key="2">
    <source>
        <dbReference type="EMBL" id="MDR6245763.1"/>
    </source>
</evidence>
<dbReference type="Proteomes" id="UP001185028">
    <property type="component" value="Unassembled WGS sequence"/>
</dbReference>
<dbReference type="SUPFAM" id="SSF55729">
    <property type="entry name" value="Acyl-CoA N-acyltransferases (Nat)"/>
    <property type="match status" value="1"/>
</dbReference>
<dbReference type="InterPro" id="IPR016181">
    <property type="entry name" value="Acyl_CoA_acyltransferase"/>
</dbReference>
<dbReference type="InterPro" id="IPR042573">
    <property type="entry name" value="GNAT_acetyltra_N"/>
</dbReference>
<dbReference type="PROSITE" id="PS51186">
    <property type="entry name" value="GNAT"/>
    <property type="match status" value="1"/>
</dbReference>
<accession>A0ABU1J2Q7</accession>
<dbReference type="EMBL" id="JAVDQH010000017">
    <property type="protein sequence ID" value="MDR6245763.1"/>
    <property type="molecule type" value="Genomic_DNA"/>
</dbReference>
<dbReference type="PANTHER" id="PTHR31143:SF2">
    <property type="entry name" value="FR47-LIKE DOMAIN-CONTAINING PROTEIN-RELATED"/>
    <property type="match status" value="1"/>
</dbReference>
<comment type="caution">
    <text evidence="2">The sequence shown here is derived from an EMBL/GenBank/DDBJ whole genome shotgun (WGS) entry which is preliminary data.</text>
</comment>
<dbReference type="InterPro" id="IPR000182">
    <property type="entry name" value="GNAT_dom"/>
</dbReference>
<evidence type="ECO:0000259" key="1">
    <source>
        <dbReference type="PROSITE" id="PS51186"/>
    </source>
</evidence>
<dbReference type="RefSeq" id="WP_188776367.1">
    <property type="nucleotide sequence ID" value="NZ_BMMB01000006.1"/>
</dbReference>
<dbReference type="Gene3D" id="3.40.630.110">
    <property type="entry name" value="GNAT acetyltransferase-like"/>
    <property type="match status" value="1"/>
</dbReference>
<dbReference type="Gene3D" id="3.40.630.30">
    <property type="match status" value="1"/>
</dbReference>
<keyword evidence="3" id="KW-1185">Reference proteome</keyword>
<name>A0ABU1J2Q7_9BACL</name>
<reference evidence="2 3" key="1">
    <citation type="submission" date="2023-07" db="EMBL/GenBank/DDBJ databases">
        <title>Genomic Encyclopedia of Type Strains, Phase IV (KMG-IV): sequencing the most valuable type-strain genomes for metagenomic binning, comparative biology and taxonomic classification.</title>
        <authorList>
            <person name="Goeker M."/>
        </authorList>
    </citation>
    <scope>NUCLEOTIDE SEQUENCE [LARGE SCALE GENOMIC DNA]</scope>
    <source>
        <strain evidence="2 3">DSM 22170</strain>
    </source>
</reference>
<dbReference type="PANTHER" id="PTHR31143">
    <property type="match status" value="1"/>
</dbReference>
<feature type="domain" description="N-acetyltransferase" evidence="1">
    <location>
        <begin position="133"/>
        <end position="259"/>
    </location>
</feature>
<protein>
    <submittedName>
        <fullName evidence="2">RimJ/RimL family protein N-acetyltransferase</fullName>
    </submittedName>
</protein>
<sequence length="259" mass="29554">MRYPSFVYSVQHGIAKGHIRSVHFNDSANEHDIHKPYSAIAVDSEYNWFYLGGSEASSSFFKEQLDAGWRQQMNSAQMVVIFSQNEHWDAVIEAEMKDILHPKERYAFTYESSDEEQAAEITRQLAQLLPEGYELAKITPSLIQKSEGFDEKYIKRFWHTMDNYVQHGFGYCILHEGNSVCECISIAANPDCAEIDIHTASPYQRKGLAFLVAQAFIAESLHRGIQPRWDCNAANEASAGLARKLGFVPSLNYRMWIKS</sequence>
<organism evidence="2 3">
    <name type="scientific">Paenibacillus hunanensis</name>
    <dbReference type="NCBI Taxonomy" id="539262"/>
    <lineage>
        <taxon>Bacteria</taxon>
        <taxon>Bacillati</taxon>
        <taxon>Bacillota</taxon>
        <taxon>Bacilli</taxon>
        <taxon>Bacillales</taxon>
        <taxon>Paenibacillaceae</taxon>
        <taxon>Paenibacillus</taxon>
    </lineage>
</organism>
<proteinExistence type="predicted"/>